<dbReference type="SUPFAM" id="SSF51735">
    <property type="entry name" value="NAD(P)-binding Rossmann-fold domains"/>
    <property type="match status" value="1"/>
</dbReference>
<name>A0A2H1EDT1_9ARCH</name>
<dbReference type="PROSITE" id="PS00670">
    <property type="entry name" value="D_2_HYDROXYACID_DH_2"/>
    <property type="match status" value="1"/>
</dbReference>
<dbReference type="GO" id="GO:0051287">
    <property type="term" value="F:NAD binding"/>
    <property type="evidence" value="ECO:0007669"/>
    <property type="project" value="InterPro"/>
</dbReference>
<dbReference type="InterPro" id="IPR029753">
    <property type="entry name" value="D-isomer_DH_CS"/>
</dbReference>
<comment type="similarity">
    <text evidence="1 4">Belongs to the D-isomer specific 2-hydroxyacid dehydrogenase family.</text>
</comment>
<evidence type="ECO:0000256" key="1">
    <source>
        <dbReference type="ARBA" id="ARBA00005854"/>
    </source>
</evidence>
<dbReference type="GO" id="GO:0016618">
    <property type="term" value="F:hydroxypyruvate reductase [NAD(P)H] activity"/>
    <property type="evidence" value="ECO:0007669"/>
    <property type="project" value="TreeGrafter"/>
</dbReference>
<evidence type="ECO:0000259" key="6">
    <source>
        <dbReference type="Pfam" id="PF02826"/>
    </source>
</evidence>
<dbReference type="Proteomes" id="UP000232412">
    <property type="component" value="Unassembled WGS sequence"/>
</dbReference>
<keyword evidence="3" id="KW-0520">NAD</keyword>
<proteinExistence type="inferred from homology"/>
<evidence type="ECO:0000256" key="4">
    <source>
        <dbReference type="RuleBase" id="RU003719"/>
    </source>
</evidence>
<dbReference type="PROSITE" id="PS00065">
    <property type="entry name" value="D_2_HYDROXYACID_DH_1"/>
    <property type="match status" value="1"/>
</dbReference>
<dbReference type="InterPro" id="IPR036291">
    <property type="entry name" value="NAD(P)-bd_dom_sf"/>
</dbReference>
<dbReference type="OrthoDB" id="7437at2157"/>
<gene>
    <name evidence="7" type="primary">gyaR</name>
    <name evidence="7" type="ORF">NSIN_10006</name>
</gene>
<dbReference type="InterPro" id="IPR050223">
    <property type="entry name" value="D-isomer_2-hydroxyacid_DH"/>
</dbReference>
<evidence type="ECO:0000313" key="7">
    <source>
        <dbReference type="EMBL" id="SHO42468.1"/>
    </source>
</evidence>
<dbReference type="InterPro" id="IPR029752">
    <property type="entry name" value="D-isomer_DH_CS1"/>
</dbReference>
<evidence type="ECO:0000256" key="2">
    <source>
        <dbReference type="ARBA" id="ARBA00023002"/>
    </source>
</evidence>
<dbReference type="InterPro" id="IPR006139">
    <property type="entry name" value="D-isomer_2_OHA_DH_cat_dom"/>
</dbReference>
<dbReference type="GO" id="GO:0030267">
    <property type="term" value="F:glyoxylate reductase (NADPH) activity"/>
    <property type="evidence" value="ECO:0007669"/>
    <property type="project" value="TreeGrafter"/>
</dbReference>
<sequence>MKILITRKIHDFALKELEKKHSVEIHTGKIPMPKKLLMSKIGDKDGLLCYPYDIIDSEVINAGENLKAISTYSVGYDHIDVKTALKRGITVGYTPEVLTRATADLTMALMLSLFRRIPEGDKLIRNNKWKTIFGPYEFLGTDLYQKTLGIFGMGRIGKAVVKRAAGFEMNIIYHNRTRLSKEEEKKLKVTYVSLDELFRTSDVVSIHSPHTSQTDKVVNLKLLKKMKNTSFLINTARGKIIDETDLVAALKRKIIAGAALDVFQKEPTDSKNPLTRLDNVILMPHSGSATVETRKQMAEIAVKNLIYALSDKKPIYQVKGN</sequence>
<evidence type="ECO:0000259" key="5">
    <source>
        <dbReference type="Pfam" id="PF00389"/>
    </source>
</evidence>
<dbReference type="Gene3D" id="3.40.50.720">
    <property type="entry name" value="NAD(P)-binding Rossmann-like Domain"/>
    <property type="match status" value="2"/>
</dbReference>
<evidence type="ECO:0000256" key="3">
    <source>
        <dbReference type="ARBA" id="ARBA00023027"/>
    </source>
</evidence>
<protein>
    <submittedName>
        <fullName evidence="7">Glyoxylate reductase</fullName>
        <ecNumber evidence="7">1.1.1.26</ecNumber>
    </submittedName>
</protein>
<reference evidence="8" key="1">
    <citation type="submission" date="2016-12" db="EMBL/GenBank/DDBJ databases">
        <authorList>
            <person name="Herbold C."/>
        </authorList>
    </citation>
    <scope>NUCLEOTIDE SEQUENCE [LARGE SCALE GENOMIC DNA]</scope>
</reference>
<evidence type="ECO:0000313" key="8">
    <source>
        <dbReference type="Proteomes" id="UP000232412"/>
    </source>
</evidence>
<dbReference type="FunFam" id="3.40.50.720:FF:000203">
    <property type="entry name" value="D-3-phosphoglycerate dehydrogenase (SerA)"/>
    <property type="match status" value="1"/>
</dbReference>
<dbReference type="EC" id="1.1.1.26" evidence="7"/>
<dbReference type="CDD" id="cd05301">
    <property type="entry name" value="GDH"/>
    <property type="match status" value="1"/>
</dbReference>
<dbReference type="Pfam" id="PF00389">
    <property type="entry name" value="2-Hacid_dh"/>
    <property type="match status" value="1"/>
</dbReference>
<dbReference type="PROSITE" id="PS00671">
    <property type="entry name" value="D_2_HYDROXYACID_DH_3"/>
    <property type="match status" value="1"/>
</dbReference>
<dbReference type="AlphaFoldDB" id="A0A2H1EDT1"/>
<keyword evidence="2 4" id="KW-0560">Oxidoreductase</keyword>
<accession>A0A2H1EDT1</accession>
<dbReference type="GO" id="GO:0005829">
    <property type="term" value="C:cytosol"/>
    <property type="evidence" value="ECO:0007669"/>
    <property type="project" value="TreeGrafter"/>
</dbReference>
<dbReference type="PANTHER" id="PTHR10996:SF283">
    <property type="entry name" value="GLYOXYLATE_HYDROXYPYRUVATE REDUCTASE B"/>
    <property type="match status" value="1"/>
</dbReference>
<dbReference type="SUPFAM" id="SSF52283">
    <property type="entry name" value="Formate/glycerate dehydrogenase catalytic domain-like"/>
    <property type="match status" value="1"/>
</dbReference>
<dbReference type="RefSeq" id="WP_101008783.1">
    <property type="nucleotide sequence ID" value="NZ_FRFC01000001.1"/>
</dbReference>
<feature type="domain" description="D-isomer specific 2-hydroxyacid dehydrogenase catalytic" evidence="5">
    <location>
        <begin position="3"/>
        <end position="318"/>
    </location>
</feature>
<dbReference type="EMBL" id="FRFC01000001">
    <property type="protein sequence ID" value="SHO42468.1"/>
    <property type="molecule type" value="Genomic_DNA"/>
</dbReference>
<dbReference type="InterPro" id="IPR006140">
    <property type="entry name" value="D-isomer_DH_NAD-bd"/>
</dbReference>
<organism evidence="7 8">
    <name type="scientific">Nitrosotalea sinensis</name>
    <dbReference type="NCBI Taxonomy" id="1499975"/>
    <lineage>
        <taxon>Archaea</taxon>
        <taxon>Nitrososphaerota</taxon>
        <taxon>Nitrososphaeria</taxon>
        <taxon>Nitrosotaleales</taxon>
        <taxon>Nitrosotaleaceae</taxon>
        <taxon>Nitrosotalea</taxon>
    </lineage>
</organism>
<dbReference type="Pfam" id="PF02826">
    <property type="entry name" value="2-Hacid_dh_C"/>
    <property type="match status" value="1"/>
</dbReference>
<feature type="domain" description="D-isomer specific 2-hydroxyacid dehydrogenase NAD-binding" evidence="6">
    <location>
        <begin position="107"/>
        <end position="287"/>
    </location>
</feature>
<dbReference type="GO" id="GO:0047964">
    <property type="term" value="F:glyoxylate reductase (NADH) activity"/>
    <property type="evidence" value="ECO:0007669"/>
    <property type="project" value="UniProtKB-EC"/>
</dbReference>
<dbReference type="PANTHER" id="PTHR10996">
    <property type="entry name" value="2-HYDROXYACID DEHYDROGENASE-RELATED"/>
    <property type="match status" value="1"/>
</dbReference>
<keyword evidence="8" id="KW-1185">Reference proteome</keyword>